<dbReference type="Proteomes" id="UP000032180">
    <property type="component" value="Chromosome 3"/>
</dbReference>
<feature type="region of interest" description="Disordered" evidence="1">
    <location>
        <begin position="145"/>
        <end position="174"/>
    </location>
</feature>
<keyword evidence="3" id="KW-1185">Reference proteome</keyword>
<feature type="compositionally biased region" description="Gly residues" evidence="1">
    <location>
        <begin position="22"/>
        <end position="48"/>
    </location>
</feature>
<feature type="region of interest" description="Disordered" evidence="1">
    <location>
        <begin position="20"/>
        <end position="120"/>
    </location>
</feature>
<protein>
    <submittedName>
        <fullName evidence="2">Uncharacterized protein</fullName>
    </submittedName>
</protein>
<dbReference type="STRING" id="77586.A0A0D9VUM0"/>
<proteinExistence type="predicted"/>
<feature type="region of interest" description="Disordered" evidence="1">
    <location>
        <begin position="335"/>
        <end position="461"/>
    </location>
</feature>
<reference evidence="3" key="2">
    <citation type="submission" date="2013-12" db="EMBL/GenBank/DDBJ databases">
        <authorList>
            <person name="Yu Y."/>
            <person name="Lee S."/>
            <person name="de Baynast K."/>
            <person name="Wissotski M."/>
            <person name="Liu L."/>
            <person name="Talag J."/>
            <person name="Goicoechea J."/>
            <person name="Angelova A."/>
            <person name="Jetty R."/>
            <person name="Kudrna D."/>
            <person name="Golser W."/>
            <person name="Rivera L."/>
            <person name="Zhang J."/>
            <person name="Wing R."/>
        </authorList>
    </citation>
    <scope>NUCLEOTIDE SEQUENCE</scope>
</reference>
<accession>A0A0D9VUM0</accession>
<sequence length="489" mass="52163">MVFAAPAALLESGAMDHIGVIPGSGSGKRGGGSDTGSGVRSGGSGGSGDASVGTSRNRRSRLSAQSTGTSLMPAFDDAAGDGDGRATRSSSGRFEDATKGHNRHRKASQDPNLRHPVFGSYPTQDDEVIVMDGVLFDKNWAVSSPRRSPTLSELGFIPSSPLGSGGRSSSSGFDRQMEPQIGQQGVQGTGFYMPYPLPPPSTSPRGFPLQIGQQVQGIDLYMPRTLTPPPTPSRGFPLQIGQQLQEIGQQLQGSDLYMPRPLTPPPTSPRGFHLQIGQQLQERDNGLYMPRAVTPPPTLQRGFPLLPPSLPFVPDMIPAAQGGFLAPPPSLPLPGVVPPPAGSSPYFTQPRRATRTAVSSRPPPGFNFAPQRRLEAQGPGFYPARSQAPPLPPPRAQKERPEFSWPPKAGVGVVSRPPRPPDSSEPKQPAMKPPESKQPVVKPPPLGLPSPDNTFTWPPTEEEDKIINDVLYGPSNRRRLQVFKSICPD</sequence>
<dbReference type="AlphaFoldDB" id="A0A0D9VUM0"/>
<reference evidence="2" key="3">
    <citation type="submission" date="2015-04" db="UniProtKB">
        <authorList>
            <consortium name="EnsemblPlants"/>
        </authorList>
    </citation>
    <scope>IDENTIFICATION</scope>
</reference>
<reference evidence="2 3" key="1">
    <citation type="submission" date="2012-08" db="EMBL/GenBank/DDBJ databases">
        <title>Oryza genome evolution.</title>
        <authorList>
            <person name="Wing R.A."/>
        </authorList>
    </citation>
    <scope>NUCLEOTIDE SEQUENCE</scope>
</reference>
<name>A0A0D9VUM0_9ORYZ</name>
<dbReference type="eggNOG" id="ENOG502R3VR">
    <property type="taxonomic scope" value="Eukaryota"/>
</dbReference>
<evidence type="ECO:0000256" key="1">
    <source>
        <dbReference type="SAM" id="MobiDB-lite"/>
    </source>
</evidence>
<evidence type="ECO:0000313" key="3">
    <source>
        <dbReference type="Proteomes" id="UP000032180"/>
    </source>
</evidence>
<feature type="compositionally biased region" description="Low complexity" evidence="1">
    <location>
        <begin position="159"/>
        <end position="172"/>
    </location>
</feature>
<organism evidence="2 3">
    <name type="scientific">Leersia perrieri</name>
    <dbReference type="NCBI Taxonomy" id="77586"/>
    <lineage>
        <taxon>Eukaryota</taxon>
        <taxon>Viridiplantae</taxon>
        <taxon>Streptophyta</taxon>
        <taxon>Embryophyta</taxon>
        <taxon>Tracheophyta</taxon>
        <taxon>Spermatophyta</taxon>
        <taxon>Magnoliopsida</taxon>
        <taxon>Liliopsida</taxon>
        <taxon>Poales</taxon>
        <taxon>Poaceae</taxon>
        <taxon>BOP clade</taxon>
        <taxon>Oryzoideae</taxon>
        <taxon>Oryzeae</taxon>
        <taxon>Oryzinae</taxon>
        <taxon>Leersia</taxon>
    </lineage>
</organism>
<evidence type="ECO:0000313" key="2">
    <source>
        <dbReference type="EnsemblPlants" id="LPERR03G16780.1"/>
    </source>
</evidence>
<dbReference type="EnsemblPlants" id="LPERR03G16780.1">
    <property type="protein sequence ID" value="LPERR03G16780.1"/>
    <property type="gene ID" value="LPERR03G16780"/>
</dbReference>
<dbReference type="HOGENOM" id="CLU_052902_0_0_1"/>
<dbReference type="Gramene" id="LPERR03G16780.1">
    <property type="protein sequence ID" value="LPERR03G16780.1"/>
    <property type="gene ID" value="LPERR03G16780"/>
</dbReference>